<dbReference type="GO" id="GO:0003995">
    <property type="term" value="F:acyl-CoA dehydrogenase activity"/>
    <property type="evidence" value="ECO:0007669"/>
    <property type="project" value="TreeGrafter"/>
</dbReference>
<reference evidence="4 5" key="1">
    <citation type="submission" date="2016-10" db="EMBL/GenBank/DDBJ databases">
        <authorList>
            <person name="de Groot N.N."/>
        </authorList>
    </citation>
    <scope>NUCLEOTIDE SEQUENCE [LARGE SCALE GENOMIC DNA]</scope>
    <source>
        <strain evidence="4 5">CGMCC 4.3510</strain>
    </source>
</reference>
<dbReference type="STRING" id="380248.SAMN05216251_104306"/>
<dbReference type="SUPFAM" id="SSF56645">
    <property type="entry name" value="Acyl-CoA dehydrogenase NM domain-like"/>
    <property type="match status" value="1"/>
</dbReference>
<evidence type="ECO:0000259" key="3">
    <source>
        <dbReference type="Pfam" id="PF08028"/>
    </source>
</evidence>
<dbReference type="Pfam" id="PF02771">
    <property type="entry name" value="Acyl-CoA_dh_N"/>
    <property type="match status" value="1"/>
</dbReference>
<dbReference type="Proteomes" id="UP000199323">
    <property type="component" value="Unassembled WGS sequence"/>
</dbReference>
<dbReference type="Gene3D" id="1.10.540.10">
    <property type="entry name" value="Acyl-CoA dehydrogenase/oxidase, N-terminal domain"/>
    <property type="match status" value="1"/>
</dbReference>
<name>A0A1I2CGY8_9ACTN</name>
<dbReference type="Pfam" id="PF08028">
    <property type="entry name" value="Acyl-CoA_dh_2"/>
    <property type="match status" value="1"/>
</dbReference>
<organism evidence="4 5">
    <name type="scientific">Actinacidiphila alni</name>
    <dbReference type="NCBI Taxonomy" id="380248"/>
    <lineage>
        <taxon>Bacteria</taxon>
        <taxon>Bacillati</taxon>
        <taxon>Actinomycetota</taxon>
        <taxon>Actinomycetes</taxon>
        <taxon>Kitasatosporales</taxon>
        <taxon>Streptomycetaceae</taxon>
        <taxon>Actinacidiphila</taxon>
    </lineage>
</organism>
<dbReference type="OrthoDB" id="3404950at2"/>
<dbReference type="PANTHER" id="PTHR43884">
    <property type="entry name" value="ACYL-COA DEHYDROGENASE"/>
    <property type="match status" value="1"/>
</dbReference>
<dbReference type="InterPro" id="IPR037069">
    <property type="entry name" value="AcylCoA_DH/ox_N_sf"/>
</dbReference>
<dbReference type="InterPro" id="IPR046373">
    <property type="entry name" value="Acyl-CoA_Oxase/DH_mid-dom_sf"/>
</dbReference>
<keyword evidence="1" id="KW-0560">Oxidoreductase</keyword>
<feature type="domain" description="Acyl-CoA dehydrogenase/oxidase N-terminal" evidence="2">
    <location>
        <begin position="28"/>
        <end position="98"/>
    </location>
</feature>
<evidence type="ECO:0000313" key="5">
    <source>
        <dbReference type="Proteomes" id="UP000199323"/>
    </source>
</evidence>
<sequence length="402" mass="43262">MTSSAPSSAPRREELVAAAEKLVPLLRSRALWIDENRRLPQDVIEAIEASGLLKMQVPVEYGGYESDTRAFVDVLAEIAKGNSSAAFVLSIYASLTWMVGLWPDQALEEVFAQPHVRVTGTTAASGTAKRVDGGYLINGSWGFNSGVLHAHYKITAAIPEQPEGAAAPDGPVLPVFALIPIPELEIVDDWNTIGLAGSGSVTTVAKDVFVPDHRVISGADFYQNVANSPVQAAKGAYRVPMLVTATAMQTGQLVGAAKYALSSFLERLPGRPLTYTNYPSQAEAPITHLQIGEAALLIQDAEARAHRFADLLADKIERDEPWTQEERVHSRVQIGWIARQAKQAVEILAGASGGSSIFRDVPITRIQRDVHATSLHALITPGTNIELYGRSLAGLEPNSVYL</sequence>
<dbReference type="Gene3D" id="2.40.110.10">
    <property type="entry name" value="Butyryl-CoA Dehydrogenase, subunit A, domain 2"/>
    <property type="match status" value="1"/>
</dbReference>
<feature type="domain" description="Acyl-CoA dehydrogenase C-terminal" evidence="3">
    <location>
        <begin position="250"/>
        <end position="379"/>
    </location>
</feature>
<evidence type="ECO:0000259" key="2">
    <source>
        <dbReference type="Pfam" id="PF02771"/>
    </source>
</evidence>
<dbReference type="InterPro" id="IPR013786">
    <property type="entry name" value="AcylCoA_DH/ox_N"/>
</dbReference>
<proteinExistence type="predicted"/>
<evidence type="ECO:0000256" key="1">
    <source>
        <dbReference type="ARBA" id="ARBA00023002"/>
    </source>
</evidence>
<dbReference type="PANTHER" id="PTHR43884:SF12">
    <property type="entry name" value="ISOVALERYL-COA DEHYDROGENASE, MITOCHONDRIAL-RELATED"/>
    <property type="match status" value="1"/>
</dbReference>
<dbReference type="EMBL" id="FONG01000004">
    <property type="protein sequence ID" value="SFE67000.1"/>
    <property type="molecule type" value="Genomic_DNA"/>
</dbReference>
<protein>
    <submittedName>
        <fullName evidence="4">Acyl-CoA dehydrogenase</fullName>
    </submittedName>
</protein>
<dbReference type="SUPFAM" id="SSF47203">
    <property type="entry name" value="Acyl-CoA dehydrogenase C-terminal domain-like"/>
    <property type="match status" value="1"/>
</dbReference>
<dbReference type="InterPro" id="IPR009100">
    <property type="entry name" value="AcylCoA_DH/oxidase_NM_dom_sf"/>
</dbReference>
<dbReference type="InterPro" id="IPR013107">
    <property type="entry name" value="Acyl-CoA_DH_C"/>
</dbReference>
<gene>
    <name evidence="4" type="ORF">SAMN05216251_104306</name>
</gene>
<dbReference type="PIRSF" id="PIRSF016578">
    <property type="entry name" value="HsaA"/>
    <property type="match status" value="1"/>
</dbReference>
<dbReference type="AlphaFoldDB" id="A0A1I2CGY8"/>
<keyword evidence="5" id="KW-1185">Reference proteome</keyword>
<evidence type="ECO:0000313" key="4">
    <source>
        <dbReference type="EMBL" id="SFE67000.1"/>
    </source>
</evidence>
<accession>A0A1I2CGY8</accession>
<dbReference type="Gene3D" id="1.20.140.10">
    <property type="entry name" value="Butyryl-CoA Dehydrogenase, subunit A, domain 3"/>
    <property type="match status" value="1"/>
</dbReference>
<dbReference type="GO" id="GO:0050660">
    <property type="term" value="F:flavin adenine dinucleotide binding"/>
    <property type="evidence" value="ECO:0007669"/>
    <property type="project" value="InterPro"/>
</dbReference>
<dbReference type="InterPro" id="IPR036250">
    <property type="entry name" value="AcylCo_DH-like_C"/>
</dbReference>
<dbReference type="RefSeq" id="WP_093712965.1">
    <property type="nucleotide sequence ID" value="NZ_FONG01000004.1"/>
</dbReference>